<dbReference type="PROSITE" id="PS51779">
    <property type="entry name" value="POTRA"/>
    <property type="match status" value="1"/>
</dbReference>
<dbReference type="InterPro" id="IPR013686">
    <property type="entry name" value="Polypept-transport_assoc_ShlB"/>
</dbReference>
<evidence type="ECO:0000256" key="6">
    <source>
        <dbReference type="ARBA" id="ARBA00022927"/>
    </source>
</evidence>
<dbReference type="Gene3D" id="2.40.160.50">
    <property type="entry name" value="membrane protein fhac: a member of the omp85/tpsb transporter family"/>
    <property type="match status" value="1"/>
</dbReference>
<gene>
    <name evidence="11" type="ORF">ACFSC3_05930</name>
</gene>
<feature type="signal peptide" evidence="9">
    <location>
        <begin position="1"/>
        <end position="21"/>
    </location>
</feature>
<dbReference type="Pfam" id="PF03865">
    <property type="entry name" value="ShlB"/>
    <property type="match status" value="1"/>
</dbReference>
<dbReference type="Proteomes" id="UP001597283">
    <property type="component" value="Unassembled WGS sequence"/>
</dbReference>
<dbReference type="InterPro" id="IPR034746">
    <property type="entry name" value="POTRA"/>
</dbReference>
<evidence type="ECO:0000313" key="11">
    <source>
        <dbReference type="EMBL" id="MFD1787104.1"/>
    </source>
</evidence>
<evidence type="ECO:0000256" key="9">
    <source>
        <dbReference type="SAM" id="SignalP"/>
    </source>
</evidence>
<keyword evidence="3" id="KW-0813">Transport</keyword>
<comment type="similarity">
    <text evidence="2">Belongs to the TPS (TC 1.B.20) family.</text>
</comment>
<evidence type="ECO:0000256" key="4">
    <source>
        <dbReference type="ARBA" id="ARBA00022452"/>
    </source>
</evidence>
<dbReference type="RefSeq" id="WP_380939473.1">
    <property type="nucleotide sequence ID" value="NZ_JBHUFC010000002.1"/>
</dbReference>
<keyword evidence="6" id="KW-0653">Protein transport</keyword>
<sequence>MTTALSGLGLMLGMAPGRAVAQTVPPTLDPNRADENLAPPPEVPTARAPLIGAAPEQTAPENAASLRFTLRELRVEGASAIPTGTLLKAWKHRPGDEISVADVFAFANAITRIYGRAGYALSFGVVPQQQIDSGVVTVKVVEGFVDKIAFTGAPLPRGVLGGAGPVAELAEKIRASRPLRTADLERYLLLINDLPGVSARVTLSPSPTTVGGSVMTIDVTRSRTAAEYGYNSYLPASLDTHVVGGWADVNGLVSGGDRLRLGAFRSIGQGAYWNVSGDYQSVVGTEGLTLGVSLGYSATRPNTPLLRLLDYRGSVFSERVFARYPVLRSRGENLAVEAGGSIVETRSTLLGQRELDDRIRSTQMALVYDVTDATRAVTQMRVGVEQGINALGARGNSRADGRPDYTLVTLDTQRLQPLGQLGGGQASILLAAQGQMASRPLLSSAECSYGGRRFGRRFDAGELTGEHCVLASVEARWTMPFVFDQRGASAQFYYFADGGRVWQQGALLRGELRTRSAMSFGCGLRADRLGHISAGIEASGVLRQATGASGPRDRRIVGNINFRF</sequence>
<dbReference type="Gene3D" id="3.10.20.310">
    <property type="entry name" value="membrane protein fhac"/>
    <property type="match status" value="1"/>
</dbReference>
<keyword evidence="12" id="KW-1185">Reference proteome</keyword>
<evidence type="ECO:0000313" key="12">
    <source>
        <dbReference type="Proteomes" id="UP001597283"/>
    </source>
</evidence>
<keyword evidence="4" id="KW-1134">Transmembrane beta strand</keyword>
<organism evidence="11 12">
    <name type="scientific">Sphingomonas floccifaciens</name>
    <dbReference type="NCBI Taxonomy" id="1844115"/>
    <lineage>
        <taxon>Bacteria</taxon>
        <taxon>Pseudomonadati</taxon>
        <taxon>Pseudomonadota</taxon>
        <taxon>Alphaproteobacteria</taxon>
        <taxon>Sphingomonadales</taxon>
        <taxon>Sphingomonadaceae</taxon>
        <taxon>Sphingomonas</taxon>
    </lineage>
</organism>
<name>A0ABW4NC74_9SPHN</name>
<feature type="domain" description="POTRA" evidence="10">
    <location>
        <begin position="68"/>
        <end position="143"/>
    </location>
</feature>
<evidence type="ECO:0000256" key="5">
    <source>
        <dbReference type="ARBA" id="ARBA00022692"/>
    </source>
</evidence>
<proteinExistence type="inferred from homology"/>
<keyword evidence="5" id="KW-0812">Transmembrane</keyword>
<evidence type="ECO:0000256" key="7">
    <source>
        <dbReference type="ARBA" id="ARBA00023136"/>
    </source>
</evidence>
<protein>
    <submittedName>
        <fullName evidence="11">ShlB/FhaC/HecB family hemolysin secretion/activation protein</fullName>
    </submittedName>
</protein>
<evidence type="ECO:0000259" key="10">
    <source>
        <dbReference type="PROSITE" id="PS51779"/>
    </source>
</evidence>
<dbReference type="Pfam" id="PF08479">
    <property type="entry name" value="POTRA_2"/>
    <property type="match status" value="1"/>
</dbReference>
<dbReference type="InterPro" id="IPR005565">
    <property type="entry name" value="Hemolysn_activator_HlyB_C"/>
</dbReference>
<evidence type="ECO:0000256" key="3">
    <source>
        <dbReference type="ARBA" id="ARBA00022448"/>
    </source>
</evidence>
<evidence type="ECO:0000256" key="8">
    <source>
        <dbReference type="ARBA" id="ARBA00023237"/>
    </source>
</evidence>
<evidence type="ECO:0000256" key="1">
    <source>
        <dbReference type="ARBA" id="ARBA00004442"/>
    </source>
</evidence>
<keyword evidence="7" id="KW-0472">Membrane</keyword>
<keyword evidence="8" id="KW-0998">Cell outer membrane</keyword>
<dbReference type="InterPro" id="IPR051544">
    <property type="entry name" value="TPS_OM_transporter"/>
</dbReference>
<comment type="subcellular location">
    <subcellularLocation>
        <location evidence="1">Cell outer membrane</location>
    </subcellularLocation>
</comment>
<feature type="chain" id="PRO_5046243848" evidence="9">
    <location>
        <begin position="22"/>
        <end position="564"/>
    </location>
</feature>
<comment type="caution">
    <text evidence="11">The sequence shown here is derived from an EMBL/GenBank/DDBJ whole genome shotgun (WGS) entry which is preliminary data.</text>
</comment>
<dbReference type="PANTHER" id="PTHR34597:SF6">
    <property type="entry name" value="BLR6126 PROTEIN"/>
    <property type="match status" value="1"/>
</dbReference>
<evidence type="ECO:0000256" key="2">
    <source>
        <dbReference type="ARBA" id="ARBA00009055"/>
    </source>
</evidence>
<dbReference type="PANTHER" id="PTHR34597">
    <property type="entry name" value="SLR1661 PROTEIN"/>
    <property type="match status" value="1"/>
</dbReference>
<accession>A0ABW4NC74</accession>
<dbReference type="EMBL" id="JBHUFC010000002">
    <property type="protein sequence ID" value="MFD1787104.1"/>
    <property type="molecule type" value="Genomic_DNA"/>
</dbReference>
<keyword evidence="9" id="KW-0732">Signal</keyword>
<reference evidence="12" key="1">
    <citation type="journal article" date="2019" name="Int. J. Syst. Evol. Microbiol.">
        <title>The Global Catalogue of Microorganisms (GCM) 10K type strain sequencing project: providing services to taxonomists for standard genome sequencing and annotation.</title>
        <authorList>
            <consortium name="The Broad Institute Genomics Platform"/>
            <consortium name="The Broad Institute Genome Sequencing Center for Infectious Disease"/>
            <person name="Wu L."/>
            <person name="Ma J."/>
        </authorList>
    </citation>
    <scope>NUCLEOTIDE SEQUENCE [LARGE SCALE GENOMIC DNA]</scope>
    <source>
        <strain evidence="12">Q85</strain>
    </source>
</reference>